<evidence type="ECO:0000313" key="4">
    <source>
        <dbReference type="Proteomes" id="UP000321790"/>
    </source>
</evidence>
<keyword evidence="4" id="KW-1185">Reference proteome</keyword>
<evidence type="ECO:0000256" key="1">
    <source>
        <dbReference type="ARBA" id="ARBA00022729"/>
    </source>
</evidence>
<name>A0A5C7AVS2_9FLAO</name>
<dbReference type="AlphaFoldDB" id="A0A5C7AVS2"/>
<organism evidence="3 4">
    <name type="scientific">Seonamhaeicola algicola</name>
    <dbReference type="NCBI Taxonomy" id="1719036"/>
    <lineage>
        <taxon>Bacteria</taxon>
        <taxon>Pseudomonadati</taxon>
        <taxon>Bacteroidota</taxon>
        <taxon>Flavobacteriia</taxon>
        <taxon>Flavobacteriales</taxon>
        <taxon>Flavobacteriaceae</taxon>
    </lineage>
</organism>
<dbReference type="Proteomes" id="UP000321790">
    <property type="component" value="Unassembled WGS sequence"/>
</dbReference>
<sequence>MKIKVLFLVIILGNLGYAQYDFEQIDVWSGSNGGSAKYLTQYNGAMYFQAAEITPSFKKLYKTDGTLSGTVQVATNLNAGAGYSPESFTVFNGQLFFTAQVSGLGIELYKTDGTEAGTLLVKDIRAGSSNGLDQNTNNDKQLFVEFNGELYFRGSTNSSIELWKTDGTETGTVSVKNFEATQTGAPVYVTNNEREYLGVVFNNELYFVVNRSGDYELWKTDGSTTGTVIVRNGFSNISNLIVFNNQLFFSATDVGSGNEIWVSDGTSIGTQLKHDIFPNNLNPSLGLGSSPDDFIIFNNEMFFTARGYDDLNNNVIGRELYKTDGALSSLVKNINTTISGSNVERSGLSMPKFKIFNNQLYFIANNDVNGTYGLWVTNGTESGTVEVVSPNDTGVSFQFLNATEYNNALFYFNNQQLWVTNGTLSGTKILTDINGVNSDILQAQLGTLINFSNKLWFEGLSNSNGSELTSLVDNTLSNVKVEGFLEVKLYPNPSKSIINISGNSEIYNIKVFNCLGQKVGETSGRTIDVSSLPIGQYVVKFQTNGGALTKKIIKI</sequence>
<dbReference type="SUPFAM" id="SSF63825">
    <property type="entry name" value="YWTD domain"/>
    <property type="match status" value="1"/>
</dbReference>
<gene>
    <name evidence="3" type="ORF">FUA26_02825</name>
</gene>
<reference evidence="4" key="1">
    <citation type="submission" date="2019-08" db="EMBL/GenBank/DDBJ databases">
        <title>Seonamhaeicola sediminis sp. nov., isolated from marine sediment.</title>
        <authorList>
            <person name="Cao W.R."/>
        </authorList>
    </citation>
    <scope>NUCLEOTIDE SEQUENCE [LARGE SCALE GENOMIC DNA]</scope>
    <source>
        <strain evidence="4">Gy8</strain>
    </source>
</reference>
<dbReference type="Pfam" id="PF18962">
    <property type="entry name" value="Por_Secre_tail"/>
    <property type="match status" value="1"/>
</dbReference>
<protein>
    <submittedName>
        <fullName evidence="3">T9SS type A sorting domain-containing protein</fullName>
    </submittedName>
</protein>
<dbReference type="EMBL" id="VOSC01000012">
    <property type="protein sequence ID" value="TXE12748.1"/>
    <property type="molecule type" value="Genomic_DNA"/>
</dbReference>
<accession>A0A5C7AVS2</accession>
<dbReference type="NCBIfam" id="TIGR04183">
    <property type="entry name" value="Por_Secre_tail"/>
    <property type="match status" value="1"/>
</dbReference>
<dbReference type="InterPro" id="IPR026444">
    <property type="entry name" value="Secre_tail"/>
</dbReference>
<evidence type="ECO:0000313" key="3">
    <source>
        <dbReference type="EMBL" id="TXE12748.1"/>
    </source>
</evidence>
<evidence type="ECO:0000259" key="2">
    <source>
        <dbReference type="Pfam" id="PF18962"/>
    </source>
</evidence>
<feature type="domain" description="Secretion system C-terminal sorting" evidence="2">
    <location>
        <begin position="489"/>
        <end position="553"/>
    </location>
</feature>
<dbReference type="OrthoDB" id="1489153at2"/>
<proteinExistence type="predicted"/>
<keyword evidence="1" id="KW-0732">Signal</keyword>
<dbReference type="RefSeq" id="WP_147131294.1">
    <property type="nucleotide sequence ID" value="NZ_VOSC01000012.1"/>
</dbReference>
<comment type="caution">
    <text evidence="3">The sequence shown here is derived from an EMBL/GenBank/DDBJ whole genome shotgun (WGS) entry which is preliminary data.</text>
</comment>